<dbReference type="Gene3D" id="3.10.620.30">
    <property type="match status" value="1"/>
</dbReference>
<dbReference type="PANTHER" id="PTHR39327">
    <property type="match status" value="1"/>
</dbReference>
<feature type="signal peptide" evidence="1">
    <location>
        <begin position="1"/>
        <end position="22"/>
    </location>
</feature>
<reference evidence="2 3" key="1">
    <citation type="submission" date="2016-03" db="EMBL/GenBank/DDBJ databases">
        <authorList>
            <person name="Ploux O."/>
        </authorList>
    </citation>
    <scope>NUCLEOTIDE SEQUENCE [LARGE SCALE GENOMIC DNA]</scope>
    <source>
        <strain evidence="2 3">R0</strain>
    </source>
</reference>
<dbReference type="InterPro" id="IPR010319">
    <property type="entry name" value="Transglutaminase-like_Cys_pept"/>
</dbReference>
<evidence type="ECO:0000256" key="1">
    <source>
        <dbReference type="SAM" id="SignalP"/>
    </source>
</evidence>
<evidence type="ECO:0000313" key="2">
    <source>
        <dbReference type="EMBL" id="KYG60987.1"/>
    </source>
</evidence>
<dbReference type="SUPFAM" id="SSF54001">
    <property type="entry name" value="Cysteine proteinases"/>
    <property type="match status" value="1"/>
</dbReference>
<keyword evidence="3" id="KW-1185">Reference proteome</keyword>
<dbReference type="InterPro" id="IPR038765">
    <property type="entry name" value="Papain-like_cys_pep_sf"/>
</dbReference>
<protein>
    <recommendedName>
        <fullName evidence="4">Transglutaminase-like domain-containing protein</fullName>
    </recommendedName>
</protein>
<dbReference type="RefSeq" id="WP_061836882.1">
    <property type="nucleotide sequence ID" value="NZ_LUKE01000008.1"/>
</dbReference>
<name>A0A150WDJ3_BDEBC</name>
<keyword evidence="1" id="KW-0732">Signal</keyword>
<dbReference type="Pfam" id="PF06035">
    <property type="entry name" value="Peptidase_C93"/>
    <property type="match status" value="1"/>
</dbReference>
<dbReference type="EMBL" id="LUKE01000008">
    <property type="protein sequence ID" value="KYG60987.1"/>
    <property type="molecule type" value="Genomic_DNA"/>
</dbReference>
<feature type="chain" id="PRO_5007572364" description="Transglutaminase-like domain-containing protein" evidence="1">
    <location>
        <begin position="23"/>
        <end position="187"/>
    </location>
</feature>
<organism evidence="2 3">
    <name type="scientific">Bdellovibrio bacteriovorus</name>
    <dbReference type="NCBI Taxonomy" id="959"/>
    <lineage>
        <taxon>Bacteria</taxon>
        <taxon>Pseudomonadati</taxon>
        <taxon>Bdellovibrionota</taxon>
        <taxon>Bdellovibrionia</taxon>
        <taxon>Bdellovibrionales</taxon>
        <taxon>Pseudobdellovibrionaceae</taxon>
        <taxon>Bdellovibrio</taxon>
    </lineage>
</organism>
<proteinExistence type="predicted"/>
<comment type="caution">
    <text evidence="2">The sequence shown here is derived from an EMBL/GenBank/DDBJ whole genome shotgun (WGS) entry which is preliminary data.</text>
</comment>
<sequence length="187" mass="20864">MRYFICTLFVVTATLFSPLASAGAEFWGKESKMESPLPSGRREAIRATLSSEMLRAAGLWQGVQQMREAPLAERISWVHKVTRQMIRPLEDPSNHWQTPSQTLARRSGDCEDYAVLRIELLRWLGVPSSHMAAFVGTRGGEGHVVAAVSTRNGTWTLDNMSFSAYLSSAPRGFTPEVGVNRQGAWWH</sequence>
<evidence type="ECO:0000313" key="3">
    <source>
        <dbReference type="Proteomes" id="UP000075320"/>
    </source>
</evidence>
<accession>A0A150WDJ3</accession>
<dbReference type="PANTHER" id="PTHR39327:SF1">
    <property type="entry name" value="BLR5470 PROTEIN"/>
    <property type="match status" value="1"/>
</dbReference>
<gene>
    <name evidence="2" type="ORF">AZI86_18930</name>
</gene>
<dbReference type="Proteomes" id="UP000075320">
    <property type="component" value="Unassembled WGS sequence"/>
</dbReference>
<dbReference type="AlphaFoldDB" id="A0A150WDJ3"/>
<dbReference type="OrthoDB" id="5401788at2"/>
<evidence type="ECO:0008006" key="4">
    <source>
        <dbReference type="Google" id="ProtNLM"/>
    </source>
</evidence>